<dbReference type="EMBL" id="JAGKQM010000088">
    <property type="protein sequence ID" value="KAH0855390.1"/>
    <property type="molecule type" value="Genomic_DNA"/>
</dbReference>
<feature type="transmembrane region" description="Helical" evidence="2">
    <location>
        <begin position="287"/>
        <end position="307"/>
    </location>
</feature>
<feature type="compositionally biased region" description="Acidic residues" evidence="1">
    <location>
        <begin position="117"/>
        <end position="146"/>
    </location>
</feature>
<evidence type="ECO:0000256" key="1">
    <source>
        <dbReference type="SAM" id="MobiDB-lite"/>
    </source>
</evidence>
<protein>
    <recommendedName>
        <fullName evidence="5">RING-type domain-containing protein</fullName>
    </recommendedName>
</protein>
<gene>
    <name evidence="3" type="ORF">HID58_008051</name>
</gene>
<dbReference type="PANTHER" id="PTHR12603:SF19">
    <property type="entry name" value="RING-TYPE DOMAIN-CONTAINING PROTEIN"/>
    <property type="match status" value="1"/>
</dbReference>
<keyword evidence="2" id="KW-0812">Transmembrane</keyword>
<feature type="region of interest" description="Disordered" evidence="1">
    <location>
        <begin position="1"/>
        <end position="42"/>
    </location>
</feature>
<evidence type="ECO:0000313" key="3">
    <source>
        <dbReference type="EMBL" id="KAH0855390.1"/>
    </source>
</evidence>
<feature type="compositionally biased region" description="Polar residues" evidence="1">
    <location>
        <begin position="158"/>
        <end position="167"/>
    </location>
</feature>
<dbReference type="Proteomes" id="UP000824890">
    <property type="component" value="Unassembled WGS sequence"/>
</dbReference>
<keyword evidence="2" id="KW-0472">Membrane</keyword>
<reference evidence="3 4" key="1">
    <citation type="submission" date="2021-05" db="EMBL/GenBank/DDBJ databases">
        <title>Genome Assembly of Synthetic Allotetraploid Brassica napus Reveals Homoeologous Exchanges between Subgenomes.</title>
        <authorList>
            <person name="Davis J.T."/>
        </authorList>
    </citation>
    <scope>NUCLEOTIDE SEQUENCE [LARGE SCALE GENOMIC DNA]</scope>
    <source>
        <strain evidence="4">cv. Da-Ae</strain>
        <tissue evidence="3">Seedling</tissue>
    </source>
</reference>
<evidence type="ECO:0000313" key="4">
    <source>
        <dbReference type="Proteomes" id="UP000824890"/>
    </source>
</evidence>
<sequence>MISDSITNASAIASSNARDFAKKKKKNNKTAKMKQSKLGLRREQWLSQVAVTNKDCKEERSDHRVNNPVENVDENLGHERFMESPSSSSMGGTDISTNFSGRSSRTSSSSSRSSGDITEEDNVDDGCVDDWEALADASEAEEEEEERLIHESVKEQENVAQSASSNRAWRRDDDHRPQALPNLAKQISFPELDKRFSAASIPSSCPICYEDLDSTDASFFPCPCGFKLCLFCHKTIYDDETGGVLDAGRRLEMLLFPFPSLLGLSGSFLALGNVGGRNHSWTTMLHYVMQLSCYGAFALLVKLYIGFFRDGSLSLIRVLGSSLQRKQYRLI</sequence>
<dbReference type="InterPro" id="IPR013083">
    <property type="entry name" value="Znf_RING/FYVE/PHD"/>
</dbReference>
<dbReference type="Gene3D" id="3.30.40.10">
    <property type="entry name" value="Zinc/RING finger domain, C3HC4 (zinc finger)"/>
    <property type="match status" value="1"/>
</dbReference>
<feature type="compositionally biased region" description="Basic and acidic residues" evidence="1">
    <location>
        <begin position="54"/>
        <end position="65"/>
    </location>
</feature>
<evidence type="ECO:0008006" key="5">
    <source>
        <dbReference type="Google" id="ProtNLM"/>
    </source>
</evidence>
<proteinExistence type="predicted"/>
<keyword evidence="2" id="KW-1133">Transmembrane helix</keyword>
<feature type="compositionally biased region" description="Low complexity" evidence="1">
    <location>
        <begin position="100"/>
        <end position="115"/>
    </location>
</feature>
<comment type="caution">
    <text evidence="3">The sequence shown here is derived from an EMBL/GenBank/DDBJ whole genome shotgun (WGS) entry which is preliminary data.</text>
</comment>
<feature type="compositionally biased region" description="Basic and acidic residues" evidence="1">
    <location>
        <begin position="147"/>
        <end position="157"/>
    </location>
</feature>
<evidence type="ECO:0000256" key="2">
    <source>
        <dbReference type="SAM" id="Phobius"/>
    </source>
</evidence>
<name>A0ABQ7XK85_BRANA</name>
<dbReference type="Pfam" id="PF14570">
    <property type="entry name" value="zf-RING_4"/>
    <property type="match status" value="1"/>
</dbReference>
<keyword evidence="4" id="KW-1185">Reference proteome</keyword>
<feature type="transmembrane region" description="Helical" evidence="2">
    <location>
        <begin position="254"/>
        <end position="275"/>
    </location>
</feature>
<dbReference type="InterPro" id="IPR039780">
    <property type="entry name" value="Mot2"/>
</dbReference>
<feature type="compositionally biased region" description="Polar residues" evidence="1">
    <location>
        <begin position="84"/>
        <end position="99"/>
    </location>
</feature>
<organism evidence="3 4">
    <name type="scientific">Brassica napus</name>
    <name type="common">Rape</name>
    <dbReference type="NCBI Taxonomy" id="3708"/>
    <lineage>
        <taxon>Eukaryota</taxon>
        <taxon>Viridiplantae</taxon>
        <taxon>Streptophyta</taxon>
        <taxon>Embryophyta</taxon>
        <taxon>Tracheophyta</taxon>
        <taxon>Spermatophyta</taxon>
        <taxon>Magnoliopsida</taxon>
        <taxon>eudicotyledons</taxon>
        <taxon>Gunneridae</taxon>
        <taxon>Pentapetalae</taxon>
        <taxon>rosids</taxon>
        <taxon>malvids</taxon>
        <taxon>Brassicales</taxon>
        <taxon>Brassicaceae</taxon>
        <taxon>Brassiceae</taxon>
        <taxon>Brassica</taxon>
    </lineage>
</organism>
<feature type="compositionally biased region" description="Basic residues" evidence="1">
    <location>
        <begin position="21"/>
        <end position="35"/>
    </location>
</feature>
<dbReference type="SUPFAM" id="SSF57850">
    <property type="entry name" value="RING/U-box"/>
    <property type="match status" value="1"/>
</dbReference>
<dbReference type="PANTHER" id="PTHR12603">
    <property type="entry name" value="CCR4-NOT TRANSCRIPTION COMPLEX RELATED"/>
    <property type="match status" value="1"/>
</dbReference>
<accession>A0ABQ7XK85</accession>
<feature type="region of interest" description="Disordered" evidence="1">
    <location>
        <begin position="54"/>
        <end position="176"/>
    </location>
</feature>
<feature type="compositionally biased region" description="Low complexity" evidence="1">
    <location>
        <begin position="1"/>
        <end position="18"/>
    </location>
</feature>